<keyword evidence="3" id="KW-0804">Transcription</keyword>
<dbReference type="InterPro" id="IPR023187">
    <property type="entry name" value="Tscrpt_reg_MarR-type_CS"/>
</dbReference>
<dbReference type="InterPro" id="IPR036390">
    <property type="entry name" value="WH_DNA-bd_sf"/>
</dbReference>
<sequence length="157" mass="17669">MHKHDELLIALRKVIRAIDLHSKQLERTAGLTGPQLMIMRSISRFDGAMVRELADVNNLSPATVTSILDRLEIKGLISRERSSQDRRRVGVMLTEAGKALLAKAPQPLQEHFTRCFDELKDWEQSQLVSAMQRLADMMNAQDLDASPILDVQGLNPD</sequence>
<proteinExistence type="predicted"/>
<dbReference type="RefSeq" id="WP_206574764.1">
    <property type="nucleotide sequence ID" value="NZ_JAFKCV010000009.1"/>
</dbReference>
<dbReference type="GO" id="GO:0003700">
    <property type="term" value="F:DNA-binding transcription factor activity"/>
    <property type="evidence" value="ECO:0007669"/>
    <property type="project" value="InterPro"/>
</dbReference>
<dbReference type="InterPro" id="IPR036388">
    <property type="entry name" value="WH-like_DNA-bd_sf"/>
</dbReference>
<dbReference type="PROSITE" id="PS50995">
    <property type="entry name" value="HTH_MARR_2"/>
    <property type="match status" value="1"/>
</dbReference>
<protein>
    <submittedName>
        <fullName evidence="5">MarR family transcriptional regulator</fullName>
    </submittedName>
</protein>
<dbReference type="Pfam" id="PF01047">
    <property type="entry name" value="MarR"/>
    <property type="match status" value="1"/>
</dbReference>
<evidence type="ECO:0000256" key="2">
    <source>
        <dbReference type="ARBA" id="ARBA00023125"/>
    </source>
</evidence>
<keyword evidence="6" id="KW-1185">Reference proteome</keyword>
<dbReference type="Gene3D" id="1.10.10.10">
    <property type="entry name" value="Winged helix-like DNA-binding domain superfamily/Winged helix DNA-binding domain"/>
    <property type="match status" value="1"/>
</dbReference>
<dbReference type="PANTHER" id="PTHR42756:SF1">
    <property type="entry name" value="TRANSCRIPTIONAL REPRESSOR OF EMRAB OPERON"/>
    <property type="match status" value="1"/>
</dbReference>
<dbReference type="SUPFAM" id="SSF46785">
    <property type="entry name" value="Winged helix' DNA-binding domain"/>
    <property type="match status" value="1"/>
</dbReference>
<dbReference type="InterPro" id="IPR000835">
    <property type="entry name" value="HTH_MarR-typ"/>
</dbReference>
<accession>A0A939DPZ8</accession>
<evidence type="ECO:0000313" key="5">
    <source>
        <dbReference type="EMBL" id="MBN7826657.1"/>
    </source>
</evidence>
<gene>
    <name evidence="5" type="ORF">J0A66_15585</name>
</gene>
<dbReference type="PANTHER" id="PTHR42756">
    <property type="entry name" value="TRANSCRIPTIONAL REGULATOR, MARR"/>
    <property type="match status" value="1"/>
</dbReference>
<feature type="domain" description="HTH marR-type" evidence="4">
    <location>
        <begin position="4"/>
        <end position="136"/>
    </location>
</feature>
<dbReference type="PROSITE" id="PS01117">
    <property type="entry name" value="HTH_MARR_1"/>
    <property type="match status" value="1"/>
</dbReference>
<dbReference type="AlphaFoldDB" id="A0A939DPZ8"/>
<keyword evidence="1" id="KW-0805">Transcription regulation</keyword>
<evidence type="ECO:0000256" key="1">
    <source>
        <dbReference type="ARBA" id="ARBA00023015"/>
    </source>
</evidence>
<evidence type="ECO:0000256" key="3">
    <source>
        <dbReference type="ARBA" id="ARBA00023163"/>
    </source>
</evidence>
<evidence type="ECO:0000259" key="4">
    <source>
        <dbReference type="PROSITE" id="PS50995"/>
    </source>
</evidence>
<name>A0A939DPZ8_9ALTE</name>
<comment type="caution">
    <text evidence="5">The sequence shown here is derived from an EMBL/GenBank/DDBJ whole genome shotgun (WGS) entry which is preliminary data.</text>
</comment>
<dbReference type="EMBL" id="JAFKCV010000009">
    <property type="protein sequence ID" value="MBN7826657.1"/>
    <property type="molecule type" value="Genomic_DNA"/>
</dbReference>
<organism evidence="5 6">
    <name type="scientific">Bowmanella dokdonensis</name>
    <dbReference type="NCBI Taxonomy" id="751969"/>
    <lineage>
        <taxon>Bacteria</taxon>
        <taxon>Pseudomonadati</taxon>
        <taxon>Pseudomonadota</taxon>
        <taxon>Gammaproteobacteria</taxon>
        <taxon>Alteromonadales</taxon>
        <taxon>Alteromonadaceae</taxon>
        <taxon>Bowmanella</taxon>
    </lineage>
</organism>
<dbReference type="Proteomes" id="UP000664654">
    <property type="component" value="Unassembled WGS sequence"/>
</dbReference>
<reference evidence="5" key="1">
    <citation type="submission" date="2021-03" db="EMBL/GenBank/DDBJ databases">
        <title>novel species isolated from a fishpond in China.</title>
        <authorList>
            <person name="Lu H."/>
            <person name="Cai Z."/>
        </authorList>
    </citation>
    <scope>NUCLEOTIDE SEQUENCE</scope>
    <source>
        <strain evidence="5">JCM 30855</strain>
    </source>
</reference>
<keyword evidence="2" id="KW-0238">DNA-binding</keyword>
<dbReference type="PRINTS" id="PR00598">
    <property type="entry name" value="HTHMARR"/>
</dbReference>
<dbReference type="SMART" id="SM00347">
    <property type="entry name" value="HTH_MARR"/>
    <property type="match status" value="1"/>
</dbReference>
<dbReference type="GO" id="GO:0003677">
    <property type="term" value="F:DNA binding"/>
    <property type="evidence" value="ECO:0007669"/>
    <property type="project" value="UniProtKB-KW"/>
</dbReference>
<evidence type="ECO:0000313" key="6">
    <source>
        <dbReference type="Proteomes" id="UP000664654"/>
    </source>
</evidence>